<reference evidence="1" key="1">
    <citation type="submission" date="2022-09" db="EMBL/GenBank/DDBJ databases">
        <title>Genomic of Burkholderia gladioli.</title>
        <authorList>
            <person name="Wu H."/>
        </authorList>
    </citation>
    <scope>NUCLEOTIDE SEQUENCE</scope>
    <source>
        <strain evidence="1">ZN-S4</strain>
        <plasmid evidence="1">unnamed1</plasmid>
    </source>
</reference>
<proteinExistence type="predicted"/>
<geneLocation type="plasmid" evidence="1 2">
    <name>unnamed1</name>
</geneLocation>
<gene>
    <name evidence="1" type="ORF">NYZ96_35260</name>
</gene>
<dbReference type="RefSeq" id="WP_260531912.1">
    <property type="nucleotide sequence ID" value="NZ_CP104216.1"/>
</dbReference>
<evidence type="ECO:0000313" key="2">
    <source>
        <dbReference type="Proteomes" id="UP001059745"/>
    </source>
</evidence>
<sequence length="60" mass="6984">MDQEVLNVFKRVEQAARALGVHREILRGSEVRAVQDSRGRLLWRINNRPTSRFDAIAYFA</sequence>
<accession>A0AB38U5Q8</accession>
<dbReference type="Proteomes" id="UP001059745">
    <property type="component" value="Plasmid unnamed1"/>
</dbReference>
<name>A0AB38U5Q8_BURGA</name>
<keyword evidence="1" id="KW-0614">Plasmid</keyword>
<evidence type="ECO:0000313" key="1">
    <source>
        <dbReference type="EMBL" id="UWX75343.1"/>
    </source>
</evidence>
<organism evidence="1 2">
    <name type="scientific">Burkholderia gladioli</name>
    <name type="common">Pseudomonas marginata</name>
    <name type="synonym">Phytomonas marginata</name>
    <dbReference type="NCBI Taxonomy" id="28095"/>
    <lineage>
        <taxon>Bacteria</taxon>
        <taxon>Pseudomonadati</taxon>
        <taxon>Pseudomonadota</taxon>
        <taxon>Betaproteobacteria</taxon>
        <taxon>Burkholderiales</taxon>
        <taxon>Burkholderiaceae</taxon>
        <taxon>Burkholderia</taxon>
    </lineage>
</organism>
<dbReference type="AlphaFoldDB" id="A0AB38U5Q8"/>
<dbReference type="EMBL" id="CP104216">
    <property type="protein sequence ID" value="UWX75343.1"/>
    <property type="molecule type" value="Genomic_DNA"/>
</dbReference>
<protein>
    <submittedName>
        <fullName evidence="1">Uncharacterized protein</fullName>
    </submittedName>
</protein>